<feature type="region of interest" description="Disordered" evidence="1">
    <location>
        <begin position="323"/>
        <end position="346"/>
    </location>
</feature>
<feature type="transmembrane region" description="Helical" evidence="2">
    <location>
        <begin position="111"/>
        <end position="128"/>
    </location>
</feature>
<sequence length="761" mass="83015">MAPNRPNFGPKVLFTSPVWMIVTLVLAIVIAVGHHAFFQYLNGRAVHAESNSTSHAASFHISDQQLNTSIGILLALLVKGLLGASITAAFDQCAWKELIKGRRVKIGLIDDLFIVLRNGLMILNFGLWRQYSLAMLLGTTIWLLPIASIITPGTLNVALSPTNSSLYTRVPRVDFTSMNFVNLESETVNGVTKRDATVVPDLYFEETYMSPSSEVESVVSSSAMQGRVLSVDAPAVNASWKLDFHGPAINCSTVNQTLGNAITDDVISTINASASLASGTSGRSLAAYGFLSWVPYDSSLNGSLPFYGVNKWSSTTPTPRYSYIGPTTGSERKNSSTRGDVSWSDSSSPLSFFVATFPHMQELSYKDASSMWRTALDPNVVQCTLHNASYGVDFTVENGKTEAHITKRELLNSIEYMDTIRVKATSSTRSDAELEDEMKSYQEIYEFLSYQAVMESFSRLLVGSITGTFSEQNSTNTSSDSGSNVLKPNMTNLNVGSGVMLTTLSNTKELALIKASSNQVDARDSFATSWLKNSADQQATNNASPSILEALEEMFQNTTLSLMSSPSFQPNYSLSASPGNISVTISSYETVYTYSKAIFWTAYGIAIGVTLIGVALGLYAYTVNHGSYVTNFSTILRVIQNANIEIPLQAEDCSGKEPIPGSIANAMISFAQECRREVAFEQTRDTTAINDDPPPYISIRGLPDDVHYSEDHDNDTEEGGHEGHDNIEMEEAHEPVSPLSSWGATTMSRVSSLDRQIRQHF</sequence>
<feature type="transmembrane region" description="Helical" evidence="2">
    <location>
        <begin position="597"/>
        <end position="621"/>
    </location>
</feature>
<accession>A0A9W9K4T9</accession>
<dbReference type="OrthoDB" id="5322539at2759"/>
<feature type="compositionally biased region" description="Basic and acidic residues" evidence="1">
    <location>
        <begin position="718"/>
        <end position="734"/>
    </location>
</feature>
<keyword evidence="2" id="KW-1133">Transmembrane helix</keyword>
<evidence type="ECO:0000313" key="4">
    <source>
        <dbReference type="Proteomes" id="UP001149165"/>
    </source>
</evidence>
<evidence type="ECO:0000256" key="2">
    <source>
        <dbReference type="SAM" id="Phobius"/>
    </source>
</evidence>
<keyword evidence="4" id="KW-1185">Reference proteome</keyword>
<proteinExistence type="predicted"/>
<organism evidence="3 4">
    <name type="scientific">Penicillium angulare</name>
    <dbReference type="NCBI Taxonomy" id="116970"/>
    <lineage>
        <taxon>Eukaryota</taxon>
        <taxon>Fungi</taxon>
        <taxon>Dikarya</taxon>
        <taxon>Ascomycota</taxon>
        <taxon>Pezizomycotina</taxon>
        <taxon>Eurotiomycetes</taxon>
        <taxon>Eurotiomycetidae</taxon>
        <taxon>Eurotiales</taxon>
        <taxon>Aspergillaceae</taxon>
        <taxon>Penicillium</taxon>
    </lineage>
</organism>
<reference evidence="3" key="2">
    <citation type="journal article" date="2023" name="IMA Fungus">
        <title>Comparative genomic study of the Penicillium genus elucidates a diverse pangenome and 15 lateral gene transfer events.</title>
        <authorList>
            <person name="Petersen C."/>
            <person name="Sorensen T."/>
            <person name="Nielsen M.R."/>
            <person name="Sondergaard T.E."/>
            <person name="Sorensen J.L."/>
            <person name="Fitzpatrick D.A."/>
            <person name="Frisvad J.C."/>
            <person name="Nielsen K.L."/>
        </authorList>
    </citation>
    <scope>NUCLEOTIDE SEQUENCE</scope>
    <source>
        <strain evidence="3">IBT 30069</strain>
    </source>
</reference>
<feature type="transmembrane region" description="Helical" evidence="2">
    <location>
        <begin position="134"/>
        <end position="159"/>
    </location>
</feature>
<keyword evidence="2" id="KW-0812">Transmembrane</keyword>
<feature type="compositionally biased region" description="Low complexity" evidence="1">
    <location>
        <begin position="336"/>
        <end position="346"/>
    </location>
</feature>
<dbReference type="Proteomes" id="UP001149165">
    <property type="component" value="Unassembled WGS sequence"/>
</dbReference>
<feature type="region of interest" description="Disordered" evidence="1">
    <location>
        <begin position="703"/>
        <end position="761"/>
    </location>
</feature>
<dbReference type="PANTHER" id="PTHR35041">
    <property type="entry name" value="MEDIATOR OF RNA POLYMERASE II TRANSCRIPTION SUBUNIT 1"/>
    <property type="match status" value="1"/>
</dbReference>
<gene>
    <name evidence="3" type="ORF">N7456_008726</name>
</gene>
<feature type="transmembrane region" description="Helical" evidence="2">
    <location>
        <begin position="12"/>
        <end position="32"/>
    </location>
</feature>
<dbReference type="AlphaFoldDB" id="A0A9W9K4T9"/>
<comment type="caution">
    <text evidence="3">The sequence shown here is derived from an EMBL/GenBank/DDBJ whole genome shotgun (WGS) entry which is preliminary data.</text>
</comment>
<dbReference type="EMBL" id="JAPQKH010000006">
    <property type="protein sequence ID" value="KAJ5092865.1"/>
    <property type="molecule type" value="Genomic_DNA"/>
</dbReference>
<dbReference type="PANTHER" id="PTHR35041:SF6">
    <property type="entry name" value="FORMYLMETHIONINE DEFORMYLASE-LIKE PROTEIN-RELATED"/>
    <property type="match status" value="1"/>
</dbReference>
<evidence type="ECO:0000313" key="3">
    <source>
        <dbReference type="EMBL" id="KAJ5092865.1"/>
    </source>
</evidence>
<evidence type="ECO:0000256" key="1">
    <source>
        <dbReference type="SAM" id="MobiDB-lite"/>
    </source>
</evidence>
<protein>
    <submittedName>
        <fullName evidence="3">Uncharacterized protein</fullName>
    </submittedName>
</protein>
<feature type="compositionally biased region" description="Polar residues" evidence="1">
    <location>
        <begin position="738"/>
        <end position="754"/>
    </location>
</feature>
<name>A0A9W9K4T9_9EURO</name>
<keyword evidence="2" id="KW-0472">Membrane</keyword>
<reference evidence="3" key="1">
    <citation type="submission" date="2022-11" db="EMBL/GenBank/DDBJ databases">
        <authorList>
            <person name="Petersen C."/>
        </authorList>
    </citation>
    <scope>NUCLEOTIDE SEQUENCE</scope>
    <source>
        <strain evidence="3">IBT 30069</strain>
    </source>
</reference>
<feature type="transmembrane region" description="Helical" evidence="2">
    <location>
        <begin position="70"/>
        <end position="90"/>
    </location>
</feature>